<organism evidence="2 3">
    <name type="scientific">Agromyces terreus</name>
    <dbReference type="NCBI Taxonomy" id="424795"/>
    <lineage>
        <taxon>Bacteria</taxon>
        <taxon>Bacillati</taxon>
        <taxon>Actinomycetota</taxon>
        <taxon>Actinomycetes</taxon>
        <taxon>Micrococcales</taxon>
        <taxon>Microbacteriaceae</taxon>
        <taxon>Agromyces</taxon>
    </lineage>
</organism>
<dbReference type="InterPro" id="IPR007345">
    <property type="entry name" value="Polysacch_pyruvyl_Trfase"/>
</dbReference>
<sequence length="430" mass="45383">MIDRTIRRARRVAREAYLTSGLPSRLDHARILRTVRGARRPGAALDGPHVLLAAPGGGNIGDQAMFEAFIEGTAGAVTVIVRSAAEIAVPAPHAERVTVLELPHLVYGSRRAHRADVTRFGELLRTAASLSVVGADIMDGRYVLRPSVRRSALAGAAAAAGVDTRILGFSWNGQARTAARRALVSASRHGAVPMLRDPLSAERAARDGVTGIRDVADIVFSAETVDRALLDGLGEAFARPYAIVNVSGLIGGQVDQAAEYVRIIRHLVERGLAVVVLPHVSRPDADDLEACEEVVRRLDGTPVRFVRTLGTPASIRGLAAEASVVVTGRMHLAIMSIWSGRPAITLATQGKVEGLMRLLGTPSLCVEPEAGFADRVVRVIDEVLPEDAPVRASIAAALPRVRELAAENLAGLGGRPGDARTDDALDAAVA</sequence>
<dbReference type="GO" id="GO:0016740">
    <property type="term" value="F:transferase activity"/>
    <property type="evidence" value="ECO:0007669"/>
    <property type="project" value="UniProtKB-KW"/>
</dbReference>
<feature type="domain" description="Polysaccharide pyruvyl transferase" evidence="1">
    <location>
        <begin position="97"/>
        <end position="348"/>
    </location>
</feature>
<dbReference type="AlphaFoldDB" id="A0A9X2GYL3"/>
<gene>
    <name evidence="2" type="ORF">BJ978_000129</name>
</gene>
<protein>
    <submittedName>
        <fullName evidence="2">Polysaccharide pyruvyl transferase WcaK-like protein</fullName>
    </submittedName>
</protein>
<evidence type="ECO:0000313" key="3">
    <source>
        <dbReference type="Proteomes" id="UP001139722"/>
    </source>
</evidence>
<keyword evidence="2" id="KW-0808">Transferase</keyword>
<accession>A0A9X2GYL3</accession>
<dbReference type="RefSeq" id="WP_156997230.1">
    <property type="nucleotide sequence ID" value="NZ_JAMZDY010000001.1"/>
</dbReference>
<dbReference type="Proteomes" id="UP001139722">
    <property type="component" value="Unassembled WGS sequence"/>
</dbReference>
<evidence type="ECO:0000313" key="2">
    <source>
        <dbReference type="EMBL" id="MCP2369453.1"/>
    </source>
</evidence>
<proteinExistence type="predicted"/>
<evidence type="ECO:0000259" key="1">
    <source>
        <dbReference type="Pfam" id="PF04230"/>
    </source>
</evidence>
<keyword evidence="3" id="KW-1185">Reference proteome</keyword>
<dbReference type="PANTHER" id="PTHR36836:SF1">
    <property type="entry name" value="COLANIC ACID BIOSYNTHESIS PROTEIN WCAK"/>
    <property type="match status" value="1"/>
</dbReference>
<dbReference type="OrthoDB" id="9770347at2"/>
<name>A0A9X2GYL3_9MICO</name>
<dbReference type="Pfam" id="PF04230">
    <property type="entry name" value="PS_pyruv_trans"/>
    <property type="match status" value="1"/>
</dbReference>
<reference evidence="2" key="1">
    <citation type="submission" date="2022-06" db="EMBL/GenBank/DDBJ databases">
        <title>Sequencing the genomes of 1000 actinobacteria strains.</title>
        <authorList>
            <person name="Klenk H.-P."/>
        </authorList>
    </citation>
    <scope>NUCLEOTIDE SEQUENCE</scope>
    <source>
        <strain evidence="2">DSM 22016</strain>
    </source>
</reference>
<dbReference type="PANTHER" id="PTHR36836">
    <property type="entry name" value="COLANIC ACID BIOSYNTHESIS PROTEIN WCAK"/>
    <property type="match status" value="1"/>
</dbReference>
<dbReference type="EMBL" id="JAMZDY010000001">
    <property type="protein sequence ID" value="MCP2369453.1"/>
    <property type="molecule type" value="Genomic_DNA"/>
</dbReference>
<comment type="caution">
    <text evidence="2">The sequence shown here is derived from an EMBL/GenBank/DDBJ whole genome shotgun (WGS) entry which is preliminary data.</text>
</comment>